<evidence type="ECO:0000313" key="1">
    <source>
        <dbReference type="EMBL" id="QFI54104.1"/>
    </source>
</evidence>
<sequence length="154" mass="17378">MQGARVWLLAVLALGGCSSPFERMWQGMAQCEFDDLYLDPASATPASPLLANYRPWKVEEGLAWYRVNEHFHDIPVSGFVVPASTFDVHLLFIPLPLDEARREFAHYFGSDFSDVRPYREGKAPLLTRNRDDLDTSVLDCTREEVDDDAIARGG</sequence>
<dbReference type="PROSITE" id="PS51257">
    <property type="entry name" value="PROKAR_LIPOPROTEIN"/>
    <property type="match status" value="1"/>
</dbReference>
<dbReference type="RefSeq" id="WP_193003618.1">
    <property type="nucleotide sequence ID" value="NZ_CP040449.1"/>
</dbReference>
<dbReference type="KEGG" id="asim:FE240_04985"/>
<evidence type="ECO:0008006" key="3">
    <source>
        <dbReference type="Google" id="ProtNLM"/>
    </source>
</evidence>
<reference evidence="1 2" key="1">
    <citation type="submission" date="2019-05" db="EMBL/GenBank/DDBJ databases">
        <title>OXA-830, a novel chromosomally encoded expanded-spectrum class D beta-lactamase in Aeromonas simiae.</title>
        <authorList>
            <person name="Zhou W."/>
            <person name="Chen Q."/>
        </authorList>
    </citation>
    <scope>NUCLEOTIDE SEQUENCE [LARGE SCALE GENOMIC DNA]</scope>
    <source>
        <strain evidence="1 2">A6</strain>
    </source>
</reference>
<accession>A0A5J6WV07</accession>
<proteinExistence type="predicted"/>
<organism evidence="1 2">
    <name type="scientific">Aeromonas simiae</name>
    <dbReference type="NCBI Taxonomy" id="218936"/>
    <lineage>
        <taxon>Bacteria</taxon>
        <taxon>Pseudomonadati</taxon>
        <taxon>Pseudomonadota</taxon>
        <taxon>Gammaproteobacteria</taxon>
        <taxon>Aeromonadales</taxon>
        <taxon>Aeromonadaceae</taxon>
        <taxon>Aeromonas</taxon>
    </lineage>
</organism>
<keyword evidence="2" id="KW-1185">Reference proteome</keyword>
<dbReference type="AlphaFoldDB" id="A0A5J6WV07"/>
<dbReference type="EMBL" id="CP040449">
    <property type="protein sequence ID" value="QFI54104.1"/>
    <property type="molecule type" value="Genomic_DNA"/>
</dbReference>
<name>A0A5J6WV07_9GAMM</name>
<gene>
    <name evidence="1" type="ORF">FE240_04985</name>
</gene>
<dbReference type="Proteomes" id="UP000594034">
    <property type="component" value="Chromosome"/>
</dbReference>
<evidence type="ECO:0000313" key="2">
    <source>
        <dbReference type="Proteomes" id="UP000594034"/>
    </source>
</evidence>
<protein>
    <recommendedName>
        <fullName evidence="3">Lipoprotein</fullName>
    </recommendedName>
</protein>